<dbReference type="InterPro" id="IPR052711">
    <property type="entry name" value="Zinc_ADH-like"/>
</dbReference>
<dbReference type="Gene3D" id="3.90.180.10">
    <property type="entry name" value="Medium-chain alcohol dehydrogenases, catalytic domain"/>
    <property type="match status" value="1"/>
</dbReference>
<dbReference type="OrthoDB" id="9787435at2"/>
<accession>A0A1G5P3U5</accession>
<evidence type="ECO:0000313" key="2">
    <source>
        <dbReference type="EMBL" id="SCZ44224.1"/>
    </source>
</evidence>
<dbReference type="SMART" id="SM00829">
    <property type="entry name" value="PKS_ER"/>
    <property type="match status" value="1"/>
</dbReference>
<evidence type="ECO:0000259" key="1">
    <source>
        <dbReference type="SMART" id="SM00829"/>
    </source>
</evidence>
<comment type="caution">
    <text evidence="2">The sequence shown here is derived from an EMBL/GenBank/DDBJ whole genome shotgun (WGS) entry which is preliminary data.</text>
</comment>
<evidence type="ECO:0000313" key="3">
    <source>
        <dbReference type="Proteomes" id="UP000183046"/>
    </source>
</evidence>
<proteinExistence type="predicted"/>
<dbReference type="InterPro" id="IPR020843">
    <property type="entry name" value="ER"/>
</dbReference>
<dbReference type="InterPro" id="IPR013154">
    <property type="entry name" value="ADH-like_N"/>
</dbReference>
<dbReference type="PANTHER" id="PTHR45033:SF2">
    <property type="entry name" value="ZINC-TYPE ALCOHOL DEHYDROGENASE-LIKE PROTEIN C1773.06C"/>
    <property type="match status" value="1"/>
</dbReference>
<dbReference type="RefSeq" id="WP_074584406.1">
    <property type="nucleotide sequence ID" value="NZ_FMWB01000009.1"/>
</dbReference>
<dbReference type="Pfam" id="PF00107">
    <property type="entry name" value="ADH_zinc_N"/>
    <property type="match status" value="1"/>
</dbReference>
<dbReference type="SUPFAM" id="SSF51735">
    <property type="entry name" value="NAD(P)-binding Rossmann-fold domains"/>
    <property type="match status" value="1"/>
</dbReference>
<dbReference type="EMBL" id="FMWB01000009">
    <property type="protein sequence ID" value="SCZ44224.1"/>
    <property type="molecule type" value="Genomic_DNA"/>
</dbReference>
<dbReference type="Gene3D" id="3.40.50.720">
    <property type="entry name" value="NAD(P)-binding Rossmann-like Domain"/>
    <property type="match status" value="1"/>
</dbReference>
<dbReference type="InterPro" id="IPR013149">
    <property type="entry name" value="ADH-like_C"/>
</dbReference>
<name>A0A1G5P3U5_9PSED</name>
<dbReference type="CDD" id="cd08276">
    <property type="entry name" value="MDR7"/>
    <property type="match status" value="1"/>
</dbReference>
<dbReference type="InterPro" id="IPR011032">
    <property type="entry name" value="GroES-like_sf"/>
</dbReference>
<dbReference type="SUPFAM" id="SSF50129">
    <property type="entry name" value="GroES-like"/>
    <property type="match status" value="1"/>
</dbReference>
<dbReference type="Proteomes" id="UP000183046">
    <property type="component" value="Unassembled WGS sequence"/>
</dbReference>
<dbReference type="GO" id="GO:0016491">
    <property type="term" value="F:oxidoreductase activity"/>
    <property type="evidence" value="ECO:0007669"/>
    <property type="project" value="InterPro"/>
</dbReference>
<protein>
    <submittedName>
        <fullName evidence="2">NADPH:quinone reductase</fullName>
    </submittedName>
</protein>
<dbReference type="PANTHER" id="PTHR45033">
    <property type="match status" value="1"/>
</dbReference>
<reference evidence="3" key="1">
    <citation type="submission" date="2016-10" db="EMBL/GenBank/DDBJ databases">
        <authorList>
            <person name="de Groot N.N."/>
        </authorList>
    </citation>
    <scope>NUCLEOTIDE SEQUENCE [LARGE SCALE GENOMIC DNA]</scope>
    <source>
        <strain evidence="3">DSM 15758</strain>
    </source>
</reference>
<gene>
    <name evidence="2" type="ORF">SAMN05216279_109102</name>
</gene>
<dbReference type="STRING" id="237610.BJP27_21965"/>
<feature type="domain" description="Enoyl reductase (ER)" evidence="1">
    <location>
        <begin position="15"/>
        <end position="336"/>
    </location>
</feature>
<dbReference type="AlphaFoldDB" id="A0A1G5P3U5"/>
<dbReference type="InterPro" id="IPR036291">
    <property type="entry name" value="NAD(P)-bd_dom_sf"/>
</dbReference>
<organism evidence="2 3">
    <name type="scientific">Pseudomonas oryzihabitans</name>
    <dbReference type="NCBI Taxonomy" id="47885"/>
    <lineage>
        <taxon>Bacteria</taxon>
        <taxon>Pseudomonadati</taxon>
        <taxon>Pseudomonadota</taxon>
        <taxon>Gammaproteobacteria</taxon>
        <taxon>Pseudomonadales</taxon>
        <taxon>Pseudomonadaceae</taxon>
        <taxon>Pseudomonas</taxon>
    </lineage>
</organism>
<dbReference type="Pfam" id="PF08240">
    <property type="entry name" value="ADH_N"/>
    <property type="match status" value="1"/>
</dbReference>
<sequence length="339" mass="36014">MLPFTTWQWQLHDYGSSNLRLAQAPLSRPGPHRVVVRVGAVSLNYRDRLILENGMGSPLRFPLVPGSDLAGQVVAVGEGVSRVGVGQRVINTFWRDWLDQPVPYQAADAAFGSADLPGVLSQYVEVHEDNLVAAPRTLDDGAASTLVCAGLTAWHSLVEVGRLQAGQWVLVQGSGGVSLFAAQLALSLGAQVILTSASADKRERARALGIQQVIDRTQPDWAEQAWQATGGRGVDIAVEVAGGDLGRTLEALAPGGVITVVGVLEGFKLQIPCATLFAKRARIQGIAVGSRRTLEDLVRWIDQAGITPTLAAEYALAELPAALAHLEQGAFGKVVVRMD</sequence>